<accession>A0A0C2GNU0</accession>
<feature type="signal peptide" evidence="2">
    <location>
        <begin position="1"/>
        <end position="30"/>
    </location>
</feature>
<keyword evidence="5" id="KW-1185">Reference proteome</keyword>
<evidence type="ECO:0000313" key="5">
    <source>
        <dbReference type="Proteomes" id="UP000054047"/>
    </source>
</evidence>
<dbReference type="AlphaFoldDB" id="A0A0C2GNU0"/>
<dbReference type="Proteomes" id="UP000054047">
    <property type="component" value="Unassembled WGS sequence"/>
</dbReference>
<proteinExistence type="predicted"/>
<dbReference type="Pfam" id="PF01826">
    <property type="entry name" value="TIL"/>
    <property type="match status" value="1"/>
</dbReference>
<dbReference type="GO" id="GO:0004867">
    <property type="term" value="F:serine-type endopeptidase inhibitor activity"/>
    <property type="evidence" value="ECO:0007669"/>
    <property type="project" value="UniProtKB-KW"/>
</dbReference>
<dbReference type="OrthoDB" id="5912264at2759"/>
<keyword evidence="1" id="KW-0722">Serine protease inhibitor</keyword>
<dbReference type="EMBL" id="KN730666">
    <property type="protein sequence ID" value="KIH60754.1"/>
    <property type="molecule type" value="Genomic_DNA"/>
</dbReference>
<dbReference type="SUPFAM" id="SSF57567">
    <property type="entry name" value="Serine protease inhibitors"/>
    <property type="match status" value="1"/>
</dbReference>
<evidence type="ECO:0000256" key="1">
    <source>
        <dbReference type="ARBA" id="ARBA00022900"/>
    </source>
</evidence>
<feature type="domain" description="TIL" evidence="3">
    <location>
        <begin position="35"/>
        <end position="86"/>
    </location>
</feature>
<evidence type="ECO:0000259" key="3">
    <source>
        <dbReference type="Pfam" id="PF01826"/>
    </source>
</evidence>
<name>A0A0C2GNU0_9BILA</name>
<keyword evidence="1" id="KW-0646">Protease inhibitor</keyword>
<organism evidence="4 5">
    <name type="scientific">Ancylostoma duodenale</name>
    <dbReference type="NCBI Taxonomy" id="51022"/>
    <lineage>
        <taxon>Eukaryota</taxon>
        <taxon>Metazoa</taxon>
        <taxon>Ecdysozoa</taxon>
        <taxon>Nematoda</taxon>
        <taxon>Chromadorea</taxon>
        <taxon>Rhabditida</taxon>
        <taxon>Rhabditina</taxon>
        <taxon>Rhabditomorpha</taxon>
        <taxon>Strongyloidea</taxon>
        <taxon>Ancylostomatidae</taxon>
        <taxon>Ancylostomatinae</taxon>
        <taxon>Ancylostoma</taxon>
    </lineage>
</organism>
<feature type="chain" id="PRO_5002149244" evidence="2">
    <location>
        <begin position="31"/>
        <end position="91"/>
    </location>
</feature>
<keyword evidence="2" id="KW-0732">Signal</keyword>
<dbReference type="InterPro" id="IPR002919">
    <property type="entry name" value="TIL_dom"/>
</dbReference>
<gene>
    <name evidence="4" type="ORF">ANCDUO_08984</name>
</gene>
<dbReference type="CDD" id="cd19941">
    <property type="entry name" value="TIL"/>
    <property type="match status" value="1"/>
</dbReference>
<sequence length="91" mass="9782">MVHIALFGCADLPMIGSLVLLTVLCVIVFAEDTSCPPNEEPAECGTACEPKCNEPEPDVCSEECVKDVCECVTGYKRRQDGTCVKIGPECQ</sequence>
<dbReference type="InterPro" id="IPR036084">
    <property type="entry name" value="Ser_inhib-like_sf"/>
</dbReference>
<reference evidence="4 5" key="1">
    <citation type="submission" date="2013-12" db="EMBL/GenBank/DDBJ databases">
        <title>Draft genome of the parsitic nematode Ancylostoma duodenale.</title>
        <authorList>
            <person name="Mitreva M."/>
        </authorList>
    </citation>
    <scope>NUCLEOTIDE SEQUENCE [LARGE SCALE GENOMIC DNA]</scope>
    <source>
        <strain evidence="4 5">Zhejiang</strain>
    </source>
</reference>
<protein>
    <submittedName>
        <fullName evidence="4">Trypsin Inhibitor like cysteine rich domain protein</fullName>
    </submittedName>
</protein>
<evidence type="ECO:0000256" key="2">
    <source>
        <dbReference type="SAM" id="SignalP"/>
    </source>
</evidence>
<evidence type="ECO:0000313" key="4">
    <source>
        <dbReference type="EMBL" id="KIH60754.1"/>
    </source>
</evidence>
<dbReference type="Gene3D" id="2.10.25.10">
    <property type="entry name" value="Laminin"/>
    <property type="match status" value="1"/>
</dbReference>